<evidence type="ECO:0000313" key="9">
    <source>
        <dbReference type="Proteomes" id="UP001309705"/>
    </source>
</evidence>
<dbReference type="InterPro" id="IPR051310">
    <property type="entry name" value="MCP_chemotaxis"/>
</dbReference>
<keyword evidence="2" id="KW-0145">Chemotaxis</keyword>
<gene>
    <name evidence="8" type="ORF">VSX58_16195</name>
</gene>
<dbReference type="PROSITE" id="PS50111">
    <property type="entry name" value="CHEMOTAXIS_TRANSDUC_2"/>
    <property type="match status" value="1"/>
</dbReference>
<comment type="caution">
    <text evidence="8">The sequence shown here is derived from an EMBL/GenBank/DDBJ whole genome shotgun (WGS) entry which is preliminary data.</text>
</comment>
<evidence type="ECO:0000259" key="7">
    <source>
        <dbReference type="PROSITE" id="PS50111"/>
    </source>
</evidence>
<comment type="similarity">
    <text evidence="4">Belongs to the methyl-accepting chemotaxis (MCP) protein family.</text>
</comment>
<keyword evidence="6" id="KW-0812">Transmembrane</keyword>
<dbReference type="Proteomes" id="UP001309705">
    <property type="component" value="Unassembled WGS sequence"/>
</dbReference>
<dbReference type="SMART" id="SM00283">
    <property type="entry name" value="MA"/>
    <property type="match status" value="1"/>
</dbReference>
<dbReference type="SUPFAM" id="SSF58104">
    <property type="entry name" value="Methyl-accepting chemotaxis protein (MCP) signaling domain"/>
    <property type="match status" value="1"/>
</dbReference>
<dbReference type="Pfam" id="PF00015">
    <property type="entry name" value="MCPsignal"/>
    <property type="match status" value="1"/>
</dbReference>
<evidence type="ECO:0000256" key="5">
    <source>
        <dbReference type="PROSITE-ProRule" id="PRU00284"/>
    </source>
</evidence>
<dbReference type="PANTHER" id="PTHR43531:SF14">
    <property type="entry name" value="METHYL-ACCEPTING CHEMOTAXIS PROTEIN I-RELATED"/>
    <property type="match status" value="1"/>
</dbReference>
<evidence type="ECO:0000256" key="2">
    <source>
        <dbReference type="ARBA" id="ARBA00022500"/>
    </source>
</evidence>
<evidence type="ECO:0000256" key="4">
    <source>
        <dbReference type="ARBA" id="ARBA00029447"/>
    </source>
</evidence>
<keyword evidence="1" id="KW-0488">Methylation</keyword>
<dbReference type="PANTHER" id="PTHR43531">
    <property type="entry name" value="PROTEIN ICFG"/>
    <property type="match status" value="1"/>
</dbReference>
<name>A0ABU6JUD3_9GAMM</name>
<dbReference type="Pfam" id="PF22673">
    <property type="entry name" value="MCP-like_PDC_1"/>
    <property type="match status" value="1"/>
</dbReference>
<organism evidence="8 9">
    <name type="scientific">Brenneria populi</name>
    <dbReference type="NCBI Taxonomy" id="1505588"/>
    <lineage>
        <taxon>Bacteria</taxon>
        <taxon>Pseudomonadati</taxon>
        <taxon>Pseudomonadota</taxon>
        <taxon>Gammaproteobacteria</taxon>
        <taxon>Enterobacterales</taxon>
        <taxon>Pectobacteriaceae</taxon>
        <taxon>Brenneria</taxon>
    </lineage>
</organism>
<dbReference type="CDD" id="cd12913">
    <property type="entry name" value="PDC1_MCP_like"/>
    <property type="match status" value="1"/>
</dbReference>
<dbReference type="InterPro" id="IPR004090">
    <property type="entry name" value="Chemotax_Me-accpt_rcpt"/>
</dbReference>
<evidence type="ECO:0000256" key="6">
    <source>
        <dbReference type="SAM" id="Phobius"/>
    </source>
</evidence>
<evidence type="ECO:0000313" key="8">
    <source>
        <dbReference type="EMBL" id="MEC5344135.1"/>
    </source>
</evidence>
<dbReference type="RefSeq" id="WP_327618992.1">
    <property type="nucleotide sequence ID" value="NZ_JAYWTM010000017.1"/>
</dbReference>
<dbReference type="PRINTS" id="PR00260">
    <property type="entry name" value="CHEMTRNSDUCR"/>
</dbReference>
<feature type="transmembrane region" description="Helical" evidence="6">
    <location>
        <begin position="25"/>
        <end position="48"/>
    </location>
</feature>
<evidence type="ECO:0000256" key="3">
    <source>
        <dbReference type="ARBA" id="ARBA00023224"/>
    </source>
</evidence>
<keyword evidence="9" id="KW-1185">Reference proteome</keyword>
<dbReference type="Gene3D" id="1.10.287.950">
    <property type="entry name" value="Methyl-accepting chemotaxis protein"/>
    <property type="match status" value="1"/>
</dbReference>
<feature type="domain" description="Methyl-accepting transducer" evidence="7">
    <location>
        <begin position="416"/>
        <end position="645"/>
    </location>
</feature>
<dbReference type="EMBL" id="JAYWTM010000017">
    <property type="protein sequence ID" value="MEC5344135.1"/>
    <property type="molecule type" value="Genomic_DNA"/>
</dbReference>
<evidence type="ECO:0000256" key="1">
    <source>
        <dbReference type="ARBA" id="ARBA00022481"/>
    </source>
</evidence>
<reference evidence="8 9" key="1">
    <citation type="journal article" date="2017" name="Int. J. Syst. Evol. Microbiol.">
        <title>Brenneria populi subsp. brevivirga subsp. nov. isolated from symptomatic bark of Populus x euramericana canker, and description of Brenneria populi subsp. populi subsp. nov.</title>
        <authorList>
            <person name="Zheng M.H."/>
            <person name="Piao C.G."/>
            <person name="Xue H."/>
            <person name="Guo M.W."/>
            <person name="Li Y."/>
        </authorList>
    </citation>
    <scope>NUCLEOTIDE SEQUENCE [LARGE SCALE GENOMIC DNA]</scope>
    <source>
        <strain evidence="8 9">D9-5</strain>
    </source>
</reference>
<dbReference type="Gene3D" id="3.30.450.20">
    <property type="entry name" value="PAS domain"/>
    <property type="match status" value="2"/>
</dbReference>
<dbReference type="CDD" id="cd11386">
    <property type="entry name" value="MCP_signal"/>
    <property type="match status" value="1"/>
</dbReference>
<protein>
    <submittedName>
        <fullName evidence="8">Methyl-accepting chemotaxis protein</fullName>
    </submittedName>
</protein>
<sequence>MSNELVSYSSSQPLFSKKKKLSTRALVLISTITAIALGFMITVGLLLWQSGQQQKYIAQEFLTQMTYSNISSMQNKLNSAFSAARSLVQNVKTLQEVGNPDRRTAEAMLKDTLKNNPELLSMSLAWEPDAFDGKDRQYAALPDQDPNGRFVRYVDRDPAGNIALHNLTDYETPGSGDYYLLPRKLQKEVILDPYSYSYNGVDTLLTSLAVPIMINGKFYGSVTADFSLASLQQFVGLIRPYPGAYAQMFSHTGVFIAHPDAKRIGERSQSSQALLESVANGKISIQERHSDTLNTEVFNINAPIAIGNTGTPWVLGLAIPVNQVMAEAVKQRNIAILLTLLSIVVVSAVVGVIFTRKVLRTVGGEPAEAAEAALSVSQGDLTKPIPLQAKDDHSIFYAMHTMQTRLRDIVEQLLATSASVSHGASEITAGNTDLASRTEQQAAALEETAASMEQITATVKQNADNAHNATRLAQNAAQIAQKGDAIVGQVVNIMGEIDESSKKIADITSIISSIAFQTNILALNAAVEAARAGEQGRGFAVVANEVRNLAQRSASAVKDITALIAESAGRVENGVGLVQNAGATMRDMLSAVTSVKDIMDEIVSASDEQSRGICQVTQAVHEMDGVTQQNAALVQEASAAAASLEDQARQLTQAVRVFKLS</sequence>
<proteinExistence type="inferred from homology"/>
<accession>A0ABU6JUD3</accession>
<keyword evidence="6" id="KW-1133">Transmembrane helix</keyword>
<dbReference type="InterPro" id="IPR004089">
    <property type="entry name" value="MCPsignal_dom"/>
</dbReference>
<keyword evidence="6" id="KW-0472">Membrane</keyword>
<keyword evidence="3 5" id="KW-0807">Transducer</keyword>
<feature type="transmembrane region" description="Helical" evidence="6">
    <location>
        <begin position="334"/>
        <end position="354"/>
    </location>
</feature>